<name>A0ABW3J8G8_9HYPH</name>
<keyword evidence="2" id="KW-1185">Reference proteome</keyword>
<dbReference type="PANTHER" id="PTHR36978:SF4">
    <property type="entry name" value="P-LOOP CONTAINING NUCLEOSIDE TRIPHOSPHATE HYDROLASE PROTEIN"/>
    <property type="match status" value="1"/>
</dbReference>
<sequence>MLEVIGTGFGRTGTLSLKFALEELGFCPCYHMAETREHPDHDRRWLEVAKGQTDQWRRILQDYRATVDWPSAFVWREMIAAHPDAKVIHSLRPAAEWYASAEATIFRRMLDFREMLETGEAETLTAERRAHMEMIDAIVVEGSFGGDLGKEHAIATYEAHTEAVLAEVPPNRMLIYQPGDGWEPLCSFLDVLVPDTPYPQVNSTKDFNARFPPQG</sequence>
<proteinExistence type="predicted"/>
<gene>
    <name evidence="1" type="ORF">ACFQ2F_05500</name>
</gene>
<dbReference type="EC" id="2.8.2.-" evidence="1"/>
<dbReference type="Pfam" id="PF17784">
    <property type="entry name" value="Sulfotransfer_4"/>
    <property type="match status" value="1"/>
</dbReference>
<dbReference type="EMBL" id="JBHTJO010000001">
    <property type="protein sequence ID" value="MFD0986548.1"/>
    <property type="molecule type" value="Genomic_DNA"/>
</dbReference>
<dbReference type="Gene3D" id="3.40.50.300">
    <property type="entry name" value="P-loop containing nucleotide triphosphate hydrolases"/>
    <property type="match status" value="1"/>
</dbReference>
<protein>
    <submittedName>
        <fullName evidence="1">Sulfotransferase family protein</fullName>
        <ecNumber evidence="1">2.8.2.-</ecNumber>
    </submittedName>
</protein>
<keyword evidence="1" id="KW-0808">Transferase</keyword>
<dbReference type="InterPro" id="IPR027417">
    <property type="entry name" value="P-loop_NTPase"/>
</dbReference>
<evidence type="ECO:0000313" key="2">
    <source>
        <dbReference type="Proteomes" id="UP001597102"/>
    </source>
</evidence>
<evidence type="ECO:0000313" key="1">
    <source>
        <dbReference type="EMBL" id="MFD0986548.1"/>
    </source>
</evidence>
<comment type="caution">
    <text evidence="1">The sequence shown here is derived from an EMBL/GenBank/DDBJ whole genome shotgun (WGS) entry which is preliminary data.</text>
</comment>
<dbReference type="InterPro" id="IPR040632">
    <property type="entry name" value="Sulfotransfer_4"/>
</dbReference>
<reference evidence="2" key="1">
    <citation type="journal article" date="2019" name="Int. J. Syst. Evol. Microbiol.">
        <title>The Global Catalogue of Microorganisms (GCM) 10K type strain sequencing project: providing services to taxonomists for standard genome sequencing and annotation.</title>
        <authorList>
            <consortium name="The Broad Institute Genomics Platform"/>
            <consortium name="The Broad Institute Genome Sequencing Center for Infectious Disease"/>
            <person name="Wu L."/>
            <person name="Ma J."/>
        </authorList>
    </citation>
    <scope>NUCLEOTIDE SEQUENCE [LARGE SCALE GENOMIC DNA]</scope>
    <source>
        <strain evidence="2">CCUG 61697</strain>
    </source>
</reference>
<dbReference type="Proteomes" id="UP001597102">
    <property type="component" value="Unassembled WGS sequence"/>
</dbReference>
<dbReference type="GO" id="GO:0016740">
    <property type="term" value="F:transferase activity"/>
    <property type="evidence" value="ECO:0007669"/>
    <property type="project" value="UniProtKB-KW"/>
</dbReference>
<dbReference type="PANTHER" id="PTHR36978">
    <property type="entry name" value="P-LOOP CONTAINING NUCLEOTIDE TRIPHOSPHATE HYDROLASE"/>
    <property type="match status" value="1"/>
</dbReference>
<accession>A0ABW3J8G8</accession>
<dbReference type="SUPFAM" id="SSF52540">
    <property type="entry name" value="P-loop containing nucleoside triphosphate hydrolases"/>
    <property type="match status" value="1"/>
</dbReference>
<organism evidence="1 2">
    <name type="scientific">Methyloligella solikamskensis</name>
    <dbReference type="NCBI Taxonomy" id="1177756"/>
    <lineage>
        <taxon>Bacteria</taxon>
        <taxon>Pseudomonadati</taxon>
        <taxon>Pseudomonadota</taxon>
        <taxon>Alphaproteobacteria</taxon>
        <taxon>Hyphomicrobiales</taxon>
        <taxon>Hyphomicrobiaceae</taxon>
        <taxon>Methyloligella</taxon>
    </lineage>
</organism>
<dbReference type="RefSeq" id="WP_379086888.1">
    <property type="nucleotide sequence ID" value="NZ_JBHTJO010000001.1"/>
</dbReference>